<evidence type="ECO:0000313" key="2">
    <source>
        <dbReference type="Proteomes" id="UP000183788"/>
    </source>
</evidence>
<organism evidence="1 2">
    <name type="scientific">Chitinophaga sancti</name>
    <dbReference type="NCBI Taxonomy" id="1004"/>
    <lineage>
        <taxon>Bacteria</taxon>
        <taxon>Pseudomonadati</taxon>
        <taxon>Bacteroidota</taxon>
        <taxon>Chitinophagia</taxon>
        <taxon>Chitinophagales</taxon>
        <taxon>Chitinophagaceae</taxon>
        <taxon>Chitinophaga</taxon>
    </lineage>
</organism>
<proteinExistence type="predicted"/>
<dbReference type="AlphaFoldDB" id="A0A1K1SD62"/>
<dbReference type="Proteomes" id="UP000183788">
    <property type="component" value="Unassembled WGS sequence"/>
</dbReference>
<evidence type="ECO:0000313" key="1">
    <source>
        <dbReference type="EMBL" id="SFW82052.1"/>
    </source>
</evidence>
<reference evidence="1 2" key="1">
    <citation type="submission" date="2016-11" db="EMBL/GenBank/DDBJ databases">
        <authorList>
            <person name="Jaros S."/>
            <person name="Januszkiewicz K."/>
            <person name="Wedrychowicz H."/>
        </authorList>
    </citation>
    <scope>NUCLEOTIDE SEQUENCE [LARGE SCALE GENOMIC DNA]</scope>
    <source>
        <strain evidence="1 2">DSM 784</strain>
    </source>
</reference>
<dbReference type="EMBL" id="FPIZ01000020">
    <property type="protein sequence ID" value="SFW82052.1"/>
    <property type="molecule type" value="Genomic_DNA"/>
</dbReference>
<sequence length="49" mass="5485">MSAIEIEPGKNTRPFYILTFLTQIEYFYSVAIGIPGPFIDSPGNLVNHL</sequence>
<name>A0A1K1SD62_9BACT</name>
<gene>
    <name evidence="1" type="ORF">SAMN05661012_05188</name>
</gene>
<protein>
    <submittedName>
        <fullName evidence="1">Uncharacterized protein</fullName>
    </submittedName>
</protein>
<accession>A0A1K1SD62</accession>